<dbReference type="RefSeq" id="WP_011829779.1">
    <property type="nucleotide sequence ID" value="NC_008825.1"/>
</dbReference>
<feature type="transmembrane region" description="Helical" evidence="1">
    <location>
        <begin position="92"/>
        <end position="111"/>
    </location>
</feature>
<keyword evidence="3" id="KW-1185">Reference proteome</keyword>
<dbReference type="PANTHER" id="PTHR40031">
    <property type="entry name" value="HYPOTHETICAL MEMBRANE SPANNING PROTEIN"/>
    <property type="match status" value="1"/>
</dbReference>
<name>A2SHV3_METPP</name>
<dbReference type="AlphaFoldDB" id="A2SHV3"/>
<dbReference type="eggNOG" id="COG1988">
    <property type="taxonomic scope" value="Bacteria"/>
</dbReference>
<proteinExistence type="predicted"/>
<reference evidence="2 3" key="1">
    <citation type="journal article" date="2007" name="J. Bacteriol.">
        <title>Whole-genome analysis of the methyl tert-butyl ether-degrading beta-proteobacterium Methylibium petroleiphilum PM1.</title>
        <authorList>
            <person name="Kane S.R."/>
            <person name="Chakicherla A.Y."/>
            <person name="Chain P.S.G."/>
            <person name="Schmidt R."/>
            <person name="Shin M.W."/>
            <person name="Legler T.C."/>
            <person name="Scow K.M."/>
            <person name="Larimer F.W."/>
            <person name="Lucas S.M."/>
            <person name="Richardson P.M."/>
            <person name="Hristova K.R."/>
        </authorList>
    </citation>
    <scope>NUCLEOTIDE SEQUENCE [LARGE SCALE GENOMIC DNA]</scope>
    <source>
        <strain evidence="3">ATCC BAA-1232 / LMG 22953 / PM1</strain>
    </source>
</reference>
<dbReference type="Pfam" id="PF04307">
    <property type="entry name" value="YdjM"/>
    <property type="match status" value="1"/>
</dbReference>
<sequence>MDSLTQLALGAAVGIAVMGRRTAAWKAALWGGLCGTLPDLDAFIDHGDAISNMTLHRAESHALFFLTLAAPLLAAAIAGLHRDRAHFGRWWVTVWLALVTHPLLDLMTVYGTQLARPFSDFPFAVGSIFIIDPLYTLPLLAGVILALVAWPGRGLRWNAAGLLLSTGYLAWSVIAQQHVTSLARASLQAQGLAARDLLVTPAPFNTVLWRVLVLTPDGHAEGFYSLLDDTPHISFERFPHDTGLLPRLADNLPAQRIAAFSHGFFKLEQRDGQVRITDLRMGLEPSYFFSFVVAEQRDGRFEARPPLPVGVRPDLQRTGPWLWRRLLGEPLPSPR</sequence>
<evidence type="ECO:0000313" key="2">
    <source>
        <dbReference type="EMBL" id="ABM95142.1"/>
    </source>
</evidence>
<dbReference type="InterPro" id="IPR053170">
    <property type="entry name" value="Transcription_regulator"/>
</dbReference>
<dbReference type="KEGG" id="mpt:Mpe_A2186"/>
<dbReference type="PANTHER" id="PTHR40031:SF1">
    <property type="entry name" value="MEMBRANE-BOUND METAL-DEPENDENT HYDROLASE"/>
    <property type="match status" value="1"/>
</dbReference>
<evidence type="ECO:0008006" key="4">
    <source>
        <dbReference type="Google" id="ProtNLM"/>
    </source>
</evidence>
<gene>
    <name evidence="2" type="ordered locus">Mpe_A2186</name>
</gene>
<dbReference type="EMBL" id="CP000555">
    <property type="protein sequence ID" value="ABM95142.1"/>
    <property type="molecule type" value="Genomic_DNA"/>
</dbReference>
<keyword evidence="1" id="KW-0812">Transmembrane</keyword>
<evidence type="ECO:0000313" key="3">
    <source>
        <dbReference type="Proteomes" id="UP000000366"/>
    </source>
</evidence>
<evidence type="ECO:0000256" key="1">
    <source>
        <dbReference type="SAM" id="Phobius"/>
    </source>
</evidence>
<organism evidence="2 3">
    <name type="scientific">Methylibium petroleiphilum (strain ATCC BAA-1232 / LMG 22953 / PM1)</name>
    <dbReference type="NCBI Taxonomy" id="420662"/>
    <lineage>
        <taxon>Bacteria</taxon>
        <taxon>Pseudomonadati</taxon>
        <taxon>Pseudomonadota</taxon>
        <taxon>Betaproteobacteria</taxon>
        <taxon>Burkholderiales</taxon>
        <taxon>Sphaerotilaceae</taxon>
        <taxon>Methylibium</taxon>
    </lineage>
</organism>
<dbReference type="InterPro" id="IPR007404">
    <property type="entry name" value="YdjM-like"/>
</dbReference>
<feature type="transmembrane region" description="Helical" evidence="1">
    <location>
        <begin position="62"/>
        <end position="80"/>
    </location>
</feature>
<dbReference type="Proteomes" id="UP000000366">
    <property type="component" value="Chromosome"/>
</dbReference>
<accession>A2SHV3</accession>
<dbReference type="STRING" id="420662.Mpe_A2186"/>
<dbReference type="HOGENOM" id="CLU_067817_0_0_4"/>
<feature type="transmembrane region" description="Helical" evidence="1">
    <location>
        <begin position="123"/>
        <end position="150"/>
    </location>
</feature>
<keyword evidence="1" id="KW-0472">Membrane</keyword>
<feature type="transmembrane region" description="Helical" evidence="1">
    <location>
        <begin position="157"/>
        <end position="174"/>
    </location>
</feature>
<protein>
    <recommendedName>
        <fullName evidence="4">Membrane-bound metal-dependent hydrolase</fullName>
    </recommendedName>
</protein>
<keyword evidence="1" id="KW-1133">Transmembrane helix</keyword>